<proteinExistence type="predicted"/>
<dbReference type="InParanoid" id="A0A200QGA4"/>
<evidence type="ECO:0000313" key="1">
    <source>
        <dbReference type="EMBL" id="OVA09472.1"/>
    </source>
</evidence>
<dbReference type="EMBL" id="MVGT01002065">
    <property type="protein sequence ID" value="OVA09472.1"/>
    <property type="molecule type" value="Genomic_DNA"/>
</dbReference>
<organism evidence="1 2">
    <name type="scientific">Macleaya cordata</name>
    <name type="common">Five-seeded plume-poppy</name>
    <name type="synonym">Bocconia cordata</name>
    <dbReference type="NCBI Taxonomy" id="56857"/>
    <lineage>
        <taxon>Eukaryota</taxon>
        <taxon>Viridiplantae</taxon>
        <taxon>Streptophyta</taxon>
        <taxon>Embryophyta</taxon>
        <taxon>Tracheophyta</taxon>
        <taxon>Spermatophyta</taxon>
        <taxon>Magnoliopsida</taxon>
        <taxon>Ranunculales</taxon>
        <taxon>Papaveraceae</taxon>
        <taxon>Papaveroideae</taxon>
        <taxon>Macleaya</taxon>
    </lineage>
</organism>
<evidence type="ECO:0000313" key="2">
    <source>
        <dbReference type="Proteomes" id="UP000195402"/>
    </source>
</evidence>
<gene>
    <name evidence="1" type="ORF">BVC80_7763g3</name>
</gene>
<reference evidence="1 2" key="1">
    <citation type="journal article" date="2017" name="Mol. Plant">
        <title>The Genome of Medicinal Plant Macleaya cordata Provides New Insights into Benzylisoquinoline Alkaloids Metabolism.</title>
        <authorList>
            <person name="Liu X."/>
            <person name="Liu Y."/>
            <person name="Huang P."/>
            <person name="Ma Y."/>
            <person name="Qing Z."/>
            <person name="Tang Q."/>
            <person name="Cao H."/>
            <person name="Cheng P."/>
            <person name="Zheng Y."/>
            <person name="Yuan Z."/>
            <person name="Zhou Y."/>
            <person name="Liu J."/>
            <person name="Tang Z."/>
            <person name="Zhuo Y."/>
            <person name="Zhang Y."/>
            <person name="Yu L."/>
            <person name="Huang J."/>
            <person name="Yang P."/>
            <person name="Peng Q."/>
            <person name="Zhang J."/>
            <person name="Jiang W."/>
            <person name="Zhang Z."/>
            <person name="Lin K."/>
            <person name="Ro D.K."/>
            <person name="Chen X."/>
            <person name="Xiong X."/>
            <person name="Shang Y."/>
            <person name="Huang S."/>
            <person name="Zeng J."/>
        </authorList>
    </citation>
    <scope>NUCLEOTIDE SEQUENCE [LARGE SCALE GENOMIC DNA]</scope>
    <source>
        <strain evidence="2">cv. BLH2017</strain>
        <tissue evidence="1">Root</tissue>
    </source>
</reference>
<protein>
    <submittedName>
        <fullName evidence="1">Uncharacterized protein</fullName>
    </submittedName>
</protein>
<keyword evidence="2" id="KW-1185">Reference proteome</keyword>
<dbReference type="Proteomes" id="UP000195402">
    <property type="component" value="Unassembled WGS sequence"/>
</dbReference>
<accession>A0A200QGA4</accession>
<sequence length="176" mass="21143">MIDESFNSKFPNIYKVTNSKHFKIADMFVQENNGFNWSLNFSRRLYDHEIREVEALLLVLQEFQLHEEDSDSRFMEDAGYSLVVPNSFEDLMFQWRFKLISPRGNLIMEMLPAVIVWNLWLERNQRVFGREELELGKLIINIKIMEHRWVSLQDPFKGANLDSVVVRWKEFIFEPH</sequence>
<comment type="caution">
    <text evidence="1">The sequence shown here is derived from an EMBL/GenBank/DDBJ whole genome shotgun (WGS) entry which is preliminary data.</text>
</comment>
<dbReference type="AlphaFoldDB" id="A0A200QGA4"/>
<name>A0A200QGA4_MACCD</name>